<evidence type="ECO:0000313" key="4">
    <source>
        <dbReference type="Proteomes" id="UP001276840"/>
    </source>
</evidence>
<evidence type="ECO:0000313" key="3">
    <source>
        <dbReference type="EMBL" id="MDX8525818.1"/>
    </source>
</evidence>
<protein>
    <submittedName>
        <fullName evidence="3">MBL fold metallo-hydrolase</fullName>
    </submittedName>
</protein>
<dbReference type="InterPro" id="IPR001763">
    <property type="entry name" value="Rhodanese-like_dom"/>
</dbReference>
<dbReference type="Gene3D" id="3.60.15.10">
    <property type="entry name" value="Ribonuclease Z/Hydroxyacylglutathione hydrolase-like"/>
    <property type="match status" value="1"/>
</dbReference>
<dbReference type="InterPro" id="IPR001279">
    <property type="entry name" value="Metallo-B-lactamas"/>
</dbReference>
<dbReference type="SUPFAM" id="SSF52821">
    <property type="entry name" value="Rhodanese/Cell cycle control phosphatase"/>
    <property type="match status" value="1"/>
</dbReference>
<evidence type="ECO:0000256" key="1">
    <source>
        <dbReference type="ARBA" id="ARBA00022723"/>
    </source>
</evidence>
<accession>A0ABU4ZKB0</accession>
<keyword evidence="1" id="KW-0479">Metal-binding</keyword>
<organism evidence="3 4">
    <name type="scientific">Mesorhizobium montanum</name>
    <dbReference type="NCBI Taxonomy" id="3072323"/>
    <lineage>
        <taxon>Bacteria</taxon>
        <taxon>Pseudomonadati</taxon>
        <taxon>Pseudomonadota</taxon>
        <taxon>Alphaproteobacteria</taxon>
        <taxon>Hyphomicrobiales</taxon>
        <taxon>Phyllobacteriaceae</taxon>
        <taxon>Mesorhizobium</taxon>
    </lineage>
</organism>
<name>A0ABU4ZKB0_9HYPH</name>
<proteinExistence type="predicted"/>
<dbReference type="Gene3D" id="3.40.250.10">
    <property type="entry name" value="Rhodanese-like domain"/>
    <property type="match status" value="1"/>
</dbReference>
<reference evidence="3 4" key="1">
    <citation type="submission" date="2023-08" db="EMBL/GenBank/DDBJ databases">
        <title>Implementing the SeqCode for naming new Mesorhizobium species isolated from Vachellia karroo root nodules.</title>
        <authorList>
            <person name="Van Lill M."/>
        </authorList>
    </citation>
    <scope>NUCLEOTIDE SEQUENCE [LARGE SCALE GENOMIC DNA]</scope>
    <source>
        <strain evidence="3 4">MSK 1335</strain>
    </source>
</reference>
<dbReference type="InterPro" id="IPR036873">
    <property type="entry name" value="Rhodanese-like_dom_sf"/>
</dbReference>
<dbReference type="SMART" id="SM00849">
    <property type="entry name" value="Lactamase_B"/>
    <property type="match status" value="1"/>
</dbReference>
<keyword evidence="4" id="KW-1185">Reference proteome</keyword>
<sequence>MIFRQLFDSVSGTYSYLLASRRGGEALIIDPVLEKVDRYLQLVNELDLRLVKAVDTHLHADHITGLGALRDRTHCVTVMGEQTKADVVSMRLADGDKLGIEGLALDVIYTPGHTDDSYSFILPDRVFTGDTLLIRGTGRTDFQNGDPRQQYESIFGRLLKLPDETLIFPAHDYKGETVSTIGEERAFNPRLQVKSIDEYVNIMNNLNLSNPKMMDVAVPANMRVGLHQDDIASRGWAVSAEQALALVGRPDVALIDLREQTERERHGVIPGAIHLPYARLQENIAAGGMLHELAKSTSKQLLFYCAFGERSAMAVQAAQDVGIASARHIQGGIDAWRKARGPLSH</sequence>
<dbReference type="InterPro" id="IPR051682">
    <property type="entry name" value="Mito_Persulfide_Diox"/>
</dbReference>
<dbReference type="SMART" id="SM00450">
    <property type="entry name" value="RHOD"/>
    <property type="match status" value="1"/>
</dbReference>
<dbReference type="Pfam" id="PF00753">
    <property type="entry name" value="Lactamase_B"/>
    <property type="match status" value="2"/>
</dbReference>
<comment type="caution">
    <text evidence="3">The sequence shown here is derived from an EMBL/GenBank/DDBJ whole genome shotgun (WGS) entry which is preliminary data.</text>
</comment>
<dbReference type="InterPro" id="IPR044528">
    <property type="entry name" value="POD-like_MBL-fold"/>
</dbReference>
<dbReference type="CDD" id="cd07724">
    <property type="entry name" value="POD-like_MBL-fold"/>
    <property type="match status" value="1"/>
</dbReference>
<dbReference type="InterPro" id="IPR036866">
    <property type="entry name" value="RibonucZ/Hydroxyglut_hydro"/>
</dbReference>
<dbReference type="SUPFAM" id="SSF56281">
    <property type="entry name" value="Metallo-hydrolase/oxidoreductase"/>
    <property type="match status" value="1"/>
</dbReference>
<evidence type="ECO:0000259" key="2">
    <source>
        <dbReference type="PROSITE" id="PS50206"/>
    </source>
</evidence>
<dbReference type="Proteomes" id="UP001276840">
    <property type="component" value="Unassembled WGS sequence"/>
</dbReference>
<dbReference type="EMBL" id="JAVIJF010000010">
    <property type="protein sequence ID" value="MDX8525818.1"/>
    <property type="molecule type" value="Genomic_DNA"/>
</dbReference>
<dbReference type="PROSITE" id="PS50206">
    <property type="entry name" value="RHODANESE_3"/>
    <property type="match status" value="1"/>
</dbReference>
<feature type="domain" description="Rhodanese" evidence="2">
    <location>
        <begin position="248"/>
        <end position="345"/>
    </location>
</feature>
<dbReference type="Pfam" id="PF00581">
    <property type="entry name" value="Rhodanese"/>
    <property type="match status" value="1"/>
</dbReference>
<gene>
    <name evidence="3" type="ORF">RFM68_14975</name>
</gene>
<dbReference type="RefSeq" id="WP_320233764.1">
    <property type="nucleotide sequence ID" value="NZ_JAVIJF010000010.1"/>
</dbReference>
<dbReference type="PANTHER" id="PTHR43084:SF1">
    <property type="entry name" value="PERSULFIDE DIOXYGENASE ETHE1, MITOCHONDRIAL"/>
    <property type="match status" value="1"/>
</dbReference>
<dbReference type="PANTHER" id="PTHR43084">
    <property type="entry name" value="PERSULFIDE DIOXYGENASE ETHE1"/>
    <property type="match status" value="1"/>
</dbReference>